<gene>
    <name evidence="7" type="ORF">FJZ47_01785</name>
</gene>
<feature type="domain" description="Rieske" evidence="6">
    <location>
        <begin position="15"/>
        <end position="121"/>
    </location>
</feature>
<dbReference type="GO" id="GO:0051213">
    <property type="term" value="F:dioxygenase activity"/>
    <property type="evidence" value="ECO:0007669"/>
    <property type="project" value="UniProtKB-KW"/>
</dbReference>
<dbReference type="PANTHER" id="PTHR21266:SF60">
    <property type="entry name" value="3-KETOSTEROID-9-ALPHA-MONOOXYGENASE, OXYGENASE COMPONENT"/>
    <property type="match status" value="1"/>
</dbReference>
<name>A0A938B266_UNCTE</name>
<dbReference type="EMBL" id="VGLS01000027">
    <property type="protein sequence ID" value="MBM3222523.1"/>
    <property type="molecule type" value="Genomic_DNA"/>
</dbReference>
<dbReference type="InterPro" id="IPR050584">
    <property type="entry name" value="Cholesterol_7-desaturase"/>
</dbReference>
<proteinExistence type="predicted"/>
<dbReference type="Pfam" id="PF19112">
    <property type="entry name" value="VanA_C"/>
    <property type="match status" value="1"/>
</dbReference>
<evidence type="ECO:0000256" key="1">
    <source>
        <dbReference type="ARBA" id="ARBA00022714"/>
    </source>
</evidence>
<dbReference type="InterPro" id="IPR017941">
    <property type="entry name" value="Rieske_2Fe-2S"/>
</dbReference>
<keyword evidence="5" id="KW-0411">Iron-sulfur</keyword>
<keyword evidence="2" id="KW-0479">Metal-binding</keyword>
<keyword evidence="4" id="KW-0408">Iron</keyword>
<keyword evidence="7" id="KW-0223">Dioxygenase</keyword>
<reference evidence="7" key="1">
    <citation type="submission" date="2019-03" db="EMBL/GenBank/DDBJ databases">
        <title>Lake Tanganyika Metagenome-Assembled Genomes (MAGs).</title>
        <authorList>
            <person name="Tran P."/>
        </authorList>
    </citation>
    <scope>NUCLEOTIDE SEQUENCE</scope>
    <source>
        <strain evidence="7">K_DeepCast_65m_m2_066</strain>
    </source>
</reference>
<dbReference type="GO" id="GO:0051537">
    <property type="term" value="F:2 iron, 2 sulfur cluster binding"/>
    <property type="evidence" value="ECO:0007669"/>
    <property type="project" value="UniProtKB-KW"/>
</dbReference>
<dbReference type="AlphaFoldDB" id="A0A938B266"/>
<dbReference type="PROSITE" id="PS51296">
    <property type="entry name" value="RIESKE"/>
    <property type="match status" value="1"/>
</dbReference>
<dbReference type="InterPro" id="IPR044043">
    <property type="entry name" value="VanA_C_cat"/>
</dbReference>
<dbReference type="InterPro" id="IPR036922">
    <property type="entry name" value="Rieske_2Fe-2S_sf"/>
</dbReference>
<sequence length="355" mass="40411">MATQVDPSAPLLGFWYPALQSRAVRPGQMRAQTLLGVPLLICRDHTGHVAALRDLCPHRAMPLSFGRFDGTCVECPYHGWQFDLAGRCQHIPALVEDAPVQTDKIRVRTYPTREQDGYVWVYVPERHELPATLPEVPTLPVRSEPYRRLYISTTLTCTIDNGIVGLMDPAHGPFVHQSVWWRTRGSMHEKTKVFEPLPMGFRMRAHSPSRNSAPYKLLGLGGAPVTTTIDFLLPNLRLELVEAGHWWFSSRATVTPLTDHECRIDFCAAWNCFRWVPLFGVLVQAFARMFLQQDKRAMERQAMGLRAEPAMMLFGDADMPARWYFRLKAAYLAARQHGGEIEHPLQGPVTLRWRS</sequence>
<dbReference type="Gene3D" id="3.90.380.10">
    <property type="entry name" value="Naphthalene 1,2-dioxygenase Alpha Subunit, Chain A, domain 1"/>
    <property type="match status" value="1"/>
</dbReference>
<organism evidence="7 8">
    <name type="scientific">Tectimicrobiota bacterium</name>
    <dbReference type="NCBI Taxonomy" id="2528274"/>
    <lineage>
        <taxon>Bacteria</taxon>
        <taxon>Pseudomonadati</taxon>
        <taxon>Nitrospinota/Tectimicrobiota group</taxon>
        <taxon>Candidatus Tectimicrobiota</taxon>
    </lineage>
</organism>
<evidence type="ECO:0000313" key="8">
    <source>
        <dbReference type="Proteomes" id="UP000712673"/>
    </source>
</evidence>
<evidence type="ECO:0000256" key="5">
    <source>
        <dbReference type="ARBA" id="ARBA00023014"/>
    </source>
</evidence>
<dbReference type="PANTHER" id="PTHR21266">
    <property type="entry name" value="IRON-SULFUR DOMAIN CONTAINING PROTEIN"/>
    <property type="match status" value="1"/>
</dbReference>
<evidence type="ECO:0000256" key="2">
    <source>
        <dbReference type="ARBA" id="ARBA00022723"/>
    </source>
</evidence>
<evidence type="ECO:0000313" key="7">
    <source>
        <dbReference type="EMBL" id="MBM3222523.1"/>
    </source>
</evidence>
<protein>
    <submittedName>
        <fullName evidence="7">Aromatic ring-hydroxylating dioxygenase subunit alpha</fullName>
    </submittedName>
</protein>
<accession>A0A938B266</accession>
<evidence type="ECO:0000256" key="3">
    <source>
        <dbReference type="ARBA" id="ARBA00023002"/>
    </source>
</evidence>
<dbReference type="Proteomes" id="UP000712673">
    <property type="component" value="Unassembled WGS sequence"/>
</dbReference>
<keyword evidence="1" id="KW-0001">2Fe-2S</keyword>
<dbReference type="Gene3D" id="2.102.10.10">
    <property type="entry name" value="Rieske [2Fe-2S] iron-sulphur domain"/>
    <property type="match status" value="1"/>
</dbReference>
<dbReference type="Pfam" id="PF00355">
    <property type="entry name" value="Rieske"/>
    <property type="match status" value="1"/>
</dbReference>
<dbReference type="SUPFAM" id="SSF55961">
    <property type="entry name" value="Bet v1-like"/>
    <property type="match status" value="1"/>
</dbReference>
<evidence type="ECO:0000259" key="6">
    <source>
        <dbReference type="PROSITE" id="PS51296"/>
    </source>
</evidence>
<keyword evidence="3" id="KW-0560">Oxidoreductase</keyword>
<dbReference type="SUPFAM" id="SSF50022">
    <property type="entry name" value="ISP domain"/>
    <property type="match status" value="1"/>
</dbReference>
<dbReference type="CDD" id="cd03469">
    <property type="entry name" value="Rieske_RO_Alpha_N"/>
    <property type="match status" value="1"/>
</dbReference>
<dbReference type="GO" id="GO:0046872">
    <property type="term" value="F:metal ion binding"/>
    <property type="evidence" value="ECO:0007669"/>
    <property type="project" value="UniProtKB-KW"/>
</dbReference>
<comment type="caution">
    <text evidence="7">The sequence shown here is derived from an EMBL/GenBank/DDBJ whole genome shotgun (WGS) entry which is preliminary data.</text>
</comment>
<evidence type="ECO:0000256" key="4">
    <source>
        <dbReference type="ARBA" id="ARBA00023004"/>
    </source>
</evidence>